<sequence length="89" mass="9893">MIGDLEPEIGDRPFTLADKSDLSGKPQLFQGRGVNSDDFSRFGLFILAVEQEAIFTGNLAAQGFNVEFAACRHDVWSLSRRCTCDRHSL</sequence>
<comment type="caution">
    <text evidence="1">The sequence shown here is derived from an EMBL/GenBank/DDBJ whole genome shotgun (WGS) entry which is preliminary data.</text>
</comment>
<proteinExistence type="predicted"/>
<accession>A0A062U637</accession>
<evidence type="ECO:0000313" key="2">
    <source>
        <dbReference type="Proteomes" id="UP000027037"/>
    </source>
</evidence>
<dbReference type="Proteomes" id="UP000027037">
    <property type="component" value="Unassembled WGS sequence"/>
</dbReference>
<protein>
    <submittedName>
        <fullName evidence="1">Uncharacterized protein</fullName>
    </submittedName>
</protein>
<reference evidence="1 2" key="1">
    <citation type="journal article" date="2014" name="Antonie Van Leeuwenhoek">
        <title>Hyphomonas beringensis sp. nov. and Hyphomonas chukchiensis sp. nov., isolated from surface seawater of the Bering Sea and Chukchi Sea.</title>
        <authorList>
            <person name="Li C."/>
            <person name="Lai Q."/>
            <person name="Li G."/>
            <person name="Dong C."/>
            <person name="Wang J."/>
            <person name="Liao Y."/>
            <person name="Shao Z."/>
        </authorList>
    </citation>
    <scope>NUCLEOTIDE SEQUENCE [LARGE SCALE GENOMIC DNA]</scope>
    <source>
        <strain evidence="1 2">25B14_1</strain>
    </source>
</reference>
<gene>
    <name evidence="1" type="ORF">HY29_16160</name>
</gene>
<organism evidence="1 2">
    <name type="scientific">Hyphomonas beringensis</name>
    <dbReference type="NCBI Taxonomy" id="1280946"/>
    <lineage>
        <taxon>Bacteria</taxon>
        <taxon>Pseudomonadati</taxon>
        <taxon>Pseudomonadota</taxon>
        <taxon>Alphaproteobacteria</taxon>
        <taxon>Hyphomonadales</taxon>
        <taxon>Hyphomonadaceae</taxon>
        <taxon>Hyphomonas</taxon>
    </lineage>
</organism>
<keyword evidence="2" id="KW-1185">Reference proteome</keyword>
<dbReference type="AlphaFoldDB" id="A0A062U637"/>
<evidence type="ECO:0000313" key="1">
    <source>
        <dbReference type="EMBL" id="KCZ53742.1"/>
    </source>
</evidence>
<dbReference type="EMBL" id="AWFF01000046">
    <property type="protein sequence ID" value="KCZ53742.1"/>
    <property type="molecule type" value="Genomic_DNA"/>
</dbReference>
<dbReference type="RefSeq" id="WP_034797213.1">
    <property type="nucleotide sequence ID" value="NZ_AWFF01000046.1"/>
</dbReference>
<name>A0A062U637_9PROT</name>